<protein>
    <submittedName>
        <fullName evidence="1">Gamma-glutamyltranspeptidase/glutathione hydrolase</fullName>
    </submittedName>
</protein>
<dbReference type="Proteomes" id="UP000321490">
    <property type="component" value="Unassembled WGS sequence"/>
</dbReference>
<keyword evidence="1" id="KW-0378">Hydrolase</keyword>
<proteinExistence type="predicted"/>
<dbReference type="EMBL" id="VLKF01000001">
    <property type="protein sequence ID" value="TWH72733.1"/>
    <property type="molecule type" value="Genomic_DNA"/>
</dbReference>
<dbReference type="PRINTS" id="PR01210">
    <property type="entry name" value="GGTRANSPTASE"/>
</dbReference>
<dbReference type="Pfam" id="PF01019">
    <property type="entry name" value="G_glu_transpept"/>
    <property type="match status" value="1"/>
</dbReference>
<name>A0A562IPT7_9ACTN</name>
<dbReference type="PANTHER" id="PTHR43881:SF1">
    <property type="entry name" value="GAMMA-GLUTAMYLTRANSPEPTIDASE (AFU_ORTHOLOGUE AFUA_4G13580)"/>
    <property type="match status" value="1"/>
</dbReference>
<dbReference type="InterPro" id="IPR029055">
    <property type="entry name" value="Ntn_hydrolases_N"/>
</dbReference>
<sequence>MAARGGTAVDAAIAAAAALTVLYPHQTSLGGDLIGLVRTPDGRISCINASGPAAAATSVADVASRNGGTMPTVGIDTVTVPGVVGGLAAAHALGGRLPWAEVWAAAVDLADTGAEVSSSLGRALVTYRDEVLADPGLRGVFAPDGAPLTAGALLRQPALARTLAQVAAGGAAAFYDGPVAVELLTGLSRLGSRLTAEDLRSFAPETVPPLHRDHDGHTVWTSPLNTQGYQLLQVLGALSHLPGDVDVDGAGAGPLAALWSRANRDRARLLADPRHADVDVDDLLADGALARAAEEAVTAGATDGPTAFVQPRGDTVAVVATDSDGHAACLILSVFHPFGSGLLEPTTGVVLHNRGAYFSLDPASANCLAPGKRPGHTLMPVMVTRGEELAWVVGTMGGKAQPQIHAQVLRALFSGDSPEQAVSTPRWVVGGLGAGEPEDLVLVESDVPAVVRAALVDRGYTLQEYAPHSEMLGHAQVIAVDAGGFTAASDPRSDGRATVVPVPAR</sequence>
<dbReference type="InterPro" id="IPR043137">
    <property type="entry name" value="GGT_ssub_C"/>
</dbReference>
<dbReference type="RefSeq" id="WP_166521032.1">
    <property type="nucleotide sequence ID" value="NZ_VLKF01000001.1"/>
</dbReference>
<dbReference type="InterPro" id="IPR052896">
    <property type="entry name" value="GGT-like_enzyme"/>
</dbReference>
<evidence type="ECO:0000313" key="1">
    <source>
        <dbReference type="EMBL" id="TWH72733.1"/>
    </source>
</evidence>
<gene>
    <name evidence="1" type="ORF">JD78_01255</name>
</gene>
<accession>A0A562IPT7</accession>
<dbReference type="AlphaFoldDB" id="A0A562IPT7"/>
<evidence type="ECO:0000313" key="2">
    <source>
        <dbReference type="Proteomes" id="UP000321490"/>
    </source>
</evidence>
<dbReference type="Gene3D" id="3.60.20.40">
    <property type="match status" value="1"/>
</dbReference>
<dbReference type="SUPFAM" id="SSF56235">
    <property type="entry name" value="N-terminal nucleophile aminohydrolases (Ntn hydrolases)"/>
    <property type="match status" value="1"/>
</dbReference>
<reference evidence="1 2" key="1">
    <citation type="submission" date="2019-07" db="EMBL/GenBank/DDBJ databases">
        <title>R&amp;d 2014.</title>
        <authorList>
            <person name="Klenk H.-P."/>
        </authorList>
    </citation>
    <scope>NUCLEOTIDE SEQUENCE [LARGE SCALE GENOMIC DNA]</scope>
    <source>
        <strain evidence="1 2">DSM 45764</strain>
    </source>
</reference>
<dbReference type="Gene3D" id="1.10.246.230">
    <property type="match status" value="1"/>
</dbReference>
<comment type="caution">
    <text evidence="1">The sequence shown here is derived from an EMBL/GenBank/DDBJ whole genome shotgun (WGS) entry which is preliminary data.</text>
</comment>
<organism evidence="1 2">
    <name type="scientific">Modestobacter roseus</name>
    <dbReference type="NCBI Taxonomy" id="1181884"/>
    <lineage>
        <taxon>Bacteria</taxon>
        <taxon>Bacillati</taxon>
        <taxon>Actinomycetota</taxon>
        <taxon>Actinomycetes</taxon>
        <taxon>Geodermatophilales</taxon>
        <taxon>Geodermatophilaceae</taxon>
        <taxon>Modestobacter</taxon>
    </lineage>
</organism>
<keyword evidence="2" id="KW-1185">Reference proteome</keyword>
<dbReference type="GO" id="GO:0016787">
    <property type="term" value="F:hydrolase activity"/>
    <property type="evidence" value="ECO:0007669"/>
    <property type="project" value="UniProtKB-KW"/>
</dbReference>
<dbReference type="PANTHER" id="PTHR43881">
    <property type="entry name" value="GAMMA-GLUTAMYLTRANSPEPTIDASE (AFU_ORTHOLOGUE AFUA_4G13580)"/>
    <property type="match status" value="1"/>
</dbReference>